<feature type="region of interest" description="Disordered" evidence="2">
    <location>
        <begin position="351"/>
        <end position="403"/>
    </location>
</feature>
<evidence type="ECO:0000256" key="2">
    <source>
        <dbReference type="SAM" id="MobiDB-lite"/>
    </source>
</evidence>
<proteinExistence type="predicted"/>
<gene>
    <name evidence="3" type="ORF">CYMTET_20582</name>
</gene>
<evidence type="ECO:0000313" key="3">
    <source>
        <dbReference type="EMBL" id="KAK3271047.1"/>
    </source>
</evidence>
<protein>
    <submittedName>
        <fullName evidence="3">Uncharacterized protein</fullName>
    </submittedName>
</protein>
<reference evidence="3 4" key="1">
    <citation type="journal article" date="2015" name="Genome Biol. Evol.">
        <title>Comparative Genomics of a Bacterivorous Green Alga Reveals Evolutionary Causalities and Consequences of Phago-Mixotrophic Mode of Nutrition.</title>
        <authorList>
            <person name="Burns J.A."/>
            <person name="Paasch A."/>
            <person name="Narechania A."/>
            <person name="Kim E."/>
        </authorList>
    </citation>
    <scope>NUCLEOTIDE SEQUENCE [LARGE SCALE GENOMIC DNA]</scope>
    <source>
        <strain evidence="3 4">PLY_AMNH</strain>
    </source>
</reference>
<sequence length="519" mass="55984">MFPLTASKEKSKDAFPENRSAALIRAFPLERSGSARIPTRHDRFFLAPNAQEAAGKPGVTGSSYRFFLTPDNLKKSSQRNGKPNQSALSCPEMRYFDVFCDWDKGQDHFDTNPLSEATRFSRLTYSYALFKHENPLPADHISGWEEFKAFIKVDIHEFSDWISRLVPRSVHDFKPLIVLLKAALRSVSQKDLHFFLKKVKILEGGLKEEQRRSAELRGALGSWIEVVDRGEWSVGYAVQELQLQEKQMELKELQELMEAQRTTEYAAKGVKALTNLRAKKSDEKMLMLNQEEAKKGLQHSLRHALTQLTSAQTELEQLRGDLKSKGGRAAAWGGEAGGAWLPGGVEAGGAMSGGGGGRARRLGRRRAAPCREVEAGRRHGRGRRRSAPCSGGGGGAMSGGGGRAAAWRGGEVGGAMWGGGVAAPCPEVEAGGAVSGEVRRAAPACREVGGRRLQAWEVEAGGATWGRQAGGAHRWMAAPVSGGEAGGAHNGRRAAPCPGGGGGRRRVGEVEAGGAMLRR</sequence>
<dbReference type="Proteomes" id="UP001190700">
    <property type="component" value="Unassembled WGS sequence"/>
</dbReference>
<name>A0AAE0G410_9CHLO</name>
<feature type="coiled-coil region" evidence="1">
    <location>
        <begin position="236"/>
        <end position="263"/>
    </location>
</feature>
<feature type="compositionally biased region" description="Low complexity" evidence="2">
    <location>
        <begin position="510"/>
        <end position="519"/>
    </location>
</feature>
<feature type="compositionally biased region" description="Gly residues" evidence="2">
    <location>
        <begin position="390"/>
        <end position="403"/>
    </location>
</feature>
<organism evidence="3 4">
    <name type="scientific">Cymbomonas tetramitiformis</name>
    <dbReference type="NCBI Taxonomy" id="36881"/>
    <lineage>
        <taxon>Eukaryota</taxon>
        <taxon>Viridiplantae</taxon>
        <taxon>Chlorophyta</taxon>
        <taxon>Pyramimonadophyceae</taxon>
        <taxon>Pyramimonadales</taxon>
        <taxon>Pyramimonadaceae</taxon>
        <taxon>Cymbomonas</taxon>
    </lineage>
</organism>
<evidence type="ECO:0000313" key="4">
    <source>
        <dbReference type="Proteomes" id="UP001190700"/>
    </source>
</evidence>
<dbReference type="EMBL" id="LGRX02010048">
    <property type="protein sequence ID" value="KAK3271047.1"/>
    <property type="molecule type" value="Genomic_DNA"/>
</dbReference>
<dbReference type="AlphaFoldDB" id="A0AAE0G410"/>
<keyword evidence="1" id="KW-0175">Coiled coil</keyword>
<evidence type="ECO:0000256" key="1">
    <source>
        <dbReference type="SAM" id="Coils"/>
    </source>
</evidence>
<feature type="compositionally biased region" description="Basic residues" evidence="2">
    <location>
        <begin position="358"/>
        <end position="368"/>
    </location>
</feature>
<keyword evidence="4" id="KW-1185">Reference proteome</keyword>
<accession>A0AAE0G410</accession>
<feature type="region of interest" description="Disordered" evidence="2">
    <location>
        <begin position="482"/>
        <end position="519"/>
    </location>
</feature>
<comment type="caution">
    <text evidence="3">The sequence shown here is derived from an EMBL/GenBank/DDBJ whole genome shotgun (WGS) entry which is preliminary data.</text>
</comment>